<proteinExistence type="predicted"/>
<name>A0A9W7CMQ8_9STRA</name>
<keyword evidence="2" id="KW-0732">Signal</keyword>
<keyword evidence="1" id="KW-0812">Transmembrane</keyword>
<feature type="chain" id="PRO_5040869681" evidence="2">
    <location>
        <begin position="27"/>
        <end position="199"/>
    </location>
</feature>
<dbReference type="Proteomes" id="UP001165160">
    <property type="component" value="Unassembled WGS sequence"/>
</dbReference>
<keyword evidence="4" id="KW-1185">Reference proteome</keyword>
<evidence type="ECO:0000256" key="2">
    <source>
        <dbReference type="SAM" id="SignalP"/>
    </source>
</evidence>
<keyword evidence="1" id="KW-0472">Membrane</keyword>
<evidence type="ECO:0000313" key="4">
    <source>
        <dbReference type="Proteomes" id="UP001165160"/>
    </source>
</evidence>
<feature type="signal peptide" evidence="2">
    <location>
        <begin position="1"/>
        <end position="26"/>
    </location>
</feature>
<accession>A0A9W7CMQ8</accession>
<dbReference type="PANTHER" id="PTHR36383:SF1">
    <property type="entry name" value="PROTEIN, PUTATIVE-RELATED"/>
    <property type="match status" value="1"/>
</dbReference>
<sequence>MVYSTISCWSLILAMIILLSSDSATGFSSTSLRFKQQRSFLDASAEDRLESVKAGALGALVGGVCSTPFNYLSASVTNAPNVLGQWEFDTDMCSLEAALFAIVYRYVVREKDKENSMLQQGVSGAFVIVRTLPKVTVPSYCSAIPLECKYFYVFDNDTILLLLGAGVASVATFLPVWLALERVMNEKGWIERFESFKEE</sequence>
<gene>
    <name evidence="3" type="ORF">TrVE_jg8412</name>
</gene>
<dbReference type="PANTHER" id="PTHR36383">
    <property type="entry name" value="OS09G0529350 PROTEIN"/>
    <property type="match status" value="1"/>
</dbReference>
<comment type="caution">
    <text evidence="3">The sequence shown here is derived from an EMBL/GenBank/DDBJ whole genome shotgun (WGS) entry which is preliminary data.</text>
</comment>
<evidence type="ECO:0000313" key="3">
    <source>
        <dbReference type="EMBL" id="GMI07441.1"/>
    </source>
</evidence>
<dbReference type="EMBL" id="BRXX01000365">
    <property type="protein sequence ID" value="GMI07441.1"/>
    <property type="molecule type" value="Genomic_DNA"/>
</dbReference>
<dbReference type="AlphaFoldDB" id="A0A9W7CMQ8"/>
<organism evidence="3 4">
    <name type="scientific">Triparma verrucosa</name>
    <dbReference type="NCBI Taxonomy" id="1606542"/>
    <lineage>
        <taxon>Eukaryota</taxon>
        <taxon>Sar</taxon>
        <taxon>Stramenopiles</taxon>
        <taxon>Ochrophyta</taxon>
        <taxon>Bolidophyceae</taxon>
        <taxon>Parmales</taxon>
        <taxon>Triparmaceae</taxon>
        <taxon>Triparma</taxon>
    </lineage>
</organism>
<protein>
    <submittedName>
        <fullName evidence="3">Uncharacterized protein</fullName>
    </submittedName>
</protein>
<evidence type="ECO:0000256" key="1">
    <source>
        <dbReference type="SAM" id="Phobius"/>
    </source>
</evidence>
<keyword evidence="1" id="KW-1133">Transmembrane helix</keyword>
<feature type="transmembrane region" description="Helical" evidence="1">
    <location>
        <begin position="159"/>
        <end position="180"/>
    </location>
</feature>
<reference evidence="4" key="1">
    <citation type="journal article" date="2023" name="Commun. Biol.">
        <title>Genome analysis of Parmales, the sister group of diatoms, reveals the evolutionary specialization of diatoms from phago-mixotrophs to photoautotrophs.</title>
        <authorList>
            <person name="Ban H."/>
            <person name="Sato S."/>
            <person name="Yoshikawa S."/>
            <person name="Yamada K."/>
            <person name="Nakamura Y."/>
            <person name="Ichinomiya M."/>
            <person name="Sato N."/>
            <person name="Blanc-Mathieu R."/>
            <person name="Endo H."/>
            <person name="Kuwata A."/>
            <person name="Ogata H."/>
        </authorList>
    </citation>
    <scope>NUCLEOTIDE SEQUENCE [LARGE SCALE GENOMIC DNA]</scope>
    <source>
        <strain evidence="4">NIES 3699</strain>
    </source>
</reference>